<protein>
    <submittedName>
        <fullName evidence="2">Uncharacterized protein</fullName>
    </submittedName>
</protein>
<dbReference type="EMBL" id="BPLR01014632">
    <property type="protein sequence ID" value="GIY70171.1"/>
    <property type="molecule type" value="Genomic_DNA"/>
</dbReference>
<accession>A0AAV4VJX1</accession>
<keyword evidence="1" id="KW-0812">Transmembrane</keyword>
<feature type="transmembrane region" description="Helical" evidence="1">
    <location>
        <begin position="76"/>
        <end position="95"/>
    </location>
</feature>
<evidence type="ECO:0000256" key="1">
    <source>
        <dbReference type="SAM" id="Phobius"/>
    </source>
</evidence>
<organism evidence="2 3">
    <name type="scientific">Caerostris extrusa</name>
    <name type="common">Bark spider</name>
    <name type="synonym">Caerostris bankana</name>
    <dbReference type="NCBI Taxonomy" id="172846"/>
    <lineage>
        <taxon>Eukaryota</taxon>
        <taxon>Metazoa</taxon>
        <taxon>Ecdysozoa</taxon>
        <taxon>Arthropoda</taxon>
        <taxon>Chelicerata</taxon>
        <taxon>Arachnida</taxon>
        <taxon>Araneae</taxon>
        <taxon>Araneomorphae</taxon>
        <taxon>Entelegynae</taxon>
        <taxon>Araneoidea</taxon>
        <taxon>Araneidae</taxon>
        <taxon>Caerostris</taxon>
    </lineage>
</organism>
<sequence length="250" mass="27696">MVVSSVISSFTQIHFYGARSTSAIYFYRCPVTMQRCPMSDQLFYLNWIIQRAIVCVNSVMPLISVLEVYPTYLRAVGLGSVVAFSMLGGAVASFFLAGTHVHTPIICTLLALGVKSDLLFRYPRPPVVIFVSSLLLLGAGIFACLPADPTLLDLACCTLTNNESPTCLRREATLLLLIRHLAQVFWHSFPYFGDVKRQKSASPATHECVAVSSHTPYLRVFKEVKRHVKSNIAPLESRTVSLYLTFTILG</sequence>
<keyword evidence="1" id="KW-0472">Membrane</keyword>
<gene>
    <name evidence="2" type="ORF">CEXT_94261</name>
</gene>
<keyword evidence="3" id="KW-1185">Reference proteome</keyword>
<dbReference type="AlphaFoldDB" id="A0AAV4VJX1"/>
<evidence type="ECO:0000313" key="2">
    <source>
        <dbReference type="EMBL" id="GIY70171.1"/>
    </source>
</evidence>
<proteinExistence type="predicted"/>
<feature type="transmembrane region" description="Helical" evidence="1">
    <location>
        <begin position="127"/>
        <end position="148"/>
    </location>
</feature>
<feature type="transmembrane region" description="Helical" evidence="1">
    <location>
        <begin position="48"/>
        <end position="69"/>
    </location>
</feature>
<name>A0AAV4VJX1_CAEEX</name>
<keyword evidence="1" id="KW-1133">Transmembrane helix</keyword>
<comment type="caution">
    <text evidence="2">The sequence shown here is derived from an EMBL/GenBank/DDBJ whole genome shotgun (WGS) entry which is preliminary data.</text>
</comment>
<evidence type="ECO:0000313" key="3">
    <source>
        <dbReference type="Proteomes" id="UP001054945"/>
    </source>
</evidence>
<reference evidence="2 3" key="1">
    <citation type="submission" date="2021-06" db="EMBL/GenBank/DDBJ databases">
        <title>Caerostris extrusa draft genome.</title>
        <authorList>
            <person name="Kono N."/>
            <person name="Arakawa K."/>
        </authorList>
    </citation>
    <scope>NUCLEOTIDE SEQUENCE [LARGE SCALE GENOMIC DNA]</scope>
</reference>
<dbReference type="Proteomes" id="UP001054945">
    <property type="component" value="Unassembled WGS sequence"/>
</dbReference>